<name>A0A9D1ELI8_9FIRM</name>
<accession>A0A9D1ELI8</accession>
<proteinExistence type="predicted"/>
<evidence type="ECO:0000313" key="1">
    <source>
        <dbReference type="EMBL" id="HIR94280.1"/>
    </source>
</evidence>
<reference evidence="1" key="2">
    <citation type="journal article" date="2021" name="PeerJ">
        <title>Extensive microbial diversity within the chicken gut microbiome revealed by metagenomics and culture.</title>
        <authorList>
            <person name="Gilroy R."/>
            <person name="Ravi A."/>
            <person name="Getino M."/>
            <person name="Pursley I."/>
            <person name="Horton D.L."/>
            <person name="Alikhan N.F."/>
            <person name="Baker D."/>
            <person name="Gharbi K."/>
            <person name="Hall N."/>
            <person name="Watson M."/>
            <person name="Adriaenssens E.M."/>
            <person name="Foster-Nyarko E."/>
            <person name="Jarju S."/>
            <person name="Secka A."/>
            <person name="Antonio M."/>
            <person name="Oren A."/>
            <person name="Chaudhuri R.R."/>
            <person name="La Ragione R."/>
            <person name="Hildebrand F."/>
            <person name="Pallen M.J."/>
        </authorList>
    </citation>
    <scope>NUCLEOTIDE SEQUENCE</scope>
    <source>
        <strain evidence="1">ChiSxjej1B13-7041</strain>
    </source>
</reference>
<dbReference type="EMBL" id="DVHU01000113">
    <property type="protein sequence ID" value="HIR94280.1"/>
    <property type="molecule type" value="Genomic_DNA"/>
</dbReference>
<comment type="caution">
    <text evidence="1">The sequence shown here is derived from an EMBL/GenBank/DDBJ whole genome shotgun (WGS) entry which is preliminary data.</text>
</comment>
<reference evidence="1" key="1">
    <citation type="submission" date="2020-10" db="EMBL/GenBank/DDBJ databases">
        <authorList>
            <person name="Gilroy R."/>
        </authorList>
    </citation>
    <scope>NUCLEOTIDE SEQUENCE</scope>
    <source>
        <strain evidence="1">ChiSxjej1B13-7041</strain>
    </source>
</reference>
<evidence type="ECO:0000313" key="2">
    <source>
        <dbReference type="Proteomes" id="UP000886841"/>
    </source>
</evidence>
<protein>
    <recommendedName>
        <fullName evidence="3">DUF2007 domain-containing protein</fullName>
    </recommendedName>
</protein>
<dbReference type="AlphaFoldDB" id="A0A9D1ELI8"/>
<sequence length="89" mass="10028">MLLGLLKWRELCTTFSLQEQIKIVNLLSENNIPAKVEVKSSRDRLARDVIFGANPAAANSAGLRTEAINSYIIYTSKDDYDEAKRLINK</sequence>
<gene>
    <name evidence="1" type="ORF">IAB98_12765</name>
</gene>
<dbReference type="Proteomes" id="UP000886841">
    <property type="component" value="Unassembled WGS sequence"/>
</dbReference>
<evidence type="ECO:0008006" key="3">
    <source>
        <dbReference type="Google" id="ProtNLM"/>
    </source>
</evidence>
<organism evidence="1 2">
    <name type="scientific">Candidatus Egerieimonas intestinavium</name>
    <dbReference type="NCBI Taxonomy" id="2840777"/>
    <lineage>
        <taxon>Bacteria</taxon>
        <taxon>Bacillati</taxon>
        <taxon>Bacillota</taxon>
        <taxon>Clostridia</taxon>
        <taxon>Lachnospirales</taxon>
        <taxon>Lachnospiraceae</taxon>
        <taxon>Lachnospiraceae incertae sedis</taxon>
        <taxon>Candidatus Egerieimonas</taxon>
    </lineage>
</organism>